<comment type="caution">
    <text evidence="4">The sequence shown here is derived from an EMBL/GenBank/DDBJ whole genome shotgun (WGS) entry which is preliminary data.</text>
</comment>
<protein>
    <recommendedName>
        <fullName evidence="3">Calcineurin-like phosphoesterase domain-containing protein</fullName>
    </recommendedName>
</protein>
<feature type="transmembrane region" description="Helical" evidence="2">
    <location>
        <begin position="110"/>
        <end position="131"/>
    </location>
</feature>
<feature type="transmembrane region" description="Helical" evidence="2">
    <location>
        <begin position="20"/>
        <end position="40"/>
    </location>
</feature>
<evidence type="ECO:0000256" key="1">
    <source>
        <dbReference type="SAM" id="MobiDB-lite"/>
    </source>
</evidence>
<dbReference type="Proteomes" id="UP000811609">
    <property type="component" value="Chromosome 16"/>
</dbReference>
<name>A0A8T1N622_CARIL</name>
<keyword evidence="2" id="KW-0812">Transmembrane</keyword>
<feature type="domain" description="Calcineurin-like phosphoesterase" evidence="3">
    <location>
        <begin position="357"/>
        <end position="591"/>
    </location>
</feature>
<feature type="transmembrane region" description="Helical" evidence="2">
    <location>
        <begin position="52"/>
        <end position="72"/>
    </location>
</feature>
<keyword evidence="5" id="KW-1185">Reference proteome</keyword>
<dbReference type="AlphaFoldDB" id="A0A8T1N622"/>
<reference evidence="4" key="1">
    <citation type="submission" date="2020-12" db="EMBL/GenBank/DDBJ databases">
        <title>WGS assembly of Carya illinoinensis cv. Pawnee.</title>
        <authorList>
            <person name="Platts A."/>
            <person name="Shu S."/>
            <person name="Wright S."/>
            <person name="Barry K."/>
            <person name="Edger P."/>
            <person name="Pires J.C."/>
            <person name="Schmutz J."/>
        </authorList>
    </citation>
    <scope>NUCLEOTIDE SEQUENCE</scope>
    <source>
        <tissue evidence="4">Leaf</tissue>
    </source>
</reference>
<evidence type="ECO:0000313" key="5">
    <source>
        <dbReference type="Proteomes" id="UP000811609"/>
    </source>
</evidence>
<dbReference type="InterPro" id="IPR004843">
    <property type="entry name" value="Calcineurin-like_PHP"/>
</dbReference>
<dbReference type="EMBL" id="CM031824">
    <property type="protein sequence ID" value="KAG6624720.1"/>
    <property type="molecule type" value="Genomic_DNA"/>
</dbReference>
<evidence type="ECO:0000259" key="3">
    <source>
        <dbReference type="Pfam" id="PF00149"/>
    </source>
</evidence>
<dbReference type="PROSITE" id="PS51257">
    <property type="entry name" value="PROKAR_LIPOPROTEIN"/>
    <property type="match status" value="1"/>
</dbReference>
<organism evidence="4 5">
    <name type="scientific">Carya illinoinensis</name>
    <name type="common">Pecan</name>
    <dbReference type="NCBI Taxonomy" id="32201"/>
    <lineage>
        <taxon>Eukaryota</taxon>
        <taxon>Viridiplantae</taxon>
        <taxon>Streptophyta</taxon>
        <taxon>Embryophyta</taxon>
        <taxon>Tracheophyta</taxon>
        <taxon>Spermatophyta</taxon>
        <taxon>Magnoliopsida</taxon>
        <taxon>eudicotyledons</taxon>
        <taxon>Gunneridae</taxon>
        <taxon>Pentapetalae</taxon>
        <taxon>rosids</taxon>
        <taxon>fabids</taxon>
        <taxon>Fagales</taxon>
        <taxon>Juglandaceae</taxon>
        <taxon>Carya</taxon>
    </lineage>
</organism>
<feature type="transmembrane region" description="Helical" evidence="2">
    <location>
        <begin position="151"/>
        <end position="170"/>
    </location>
</feature>
<evidence type="ECO:0000256" key="2">
    <source>
        <dbReference type="SAM" id="Phobius"/>
    </source>
</evidence>
<accession>A0A8T1N622</accession>
<dbReference type="PANTHER" id="PTHR34211:SF3">
    <property type="entry name" value="CALCINEURIN-LIKE METALLO-PHOSPHOESTERASE SUPERFAMILY PROTEIN"/>
    <property type="match status" value="1"/>
</dbReference>
<feature type="region of interest" description="Disordered" evidence="1">
    <location>
        <begin position="937"/>
        <end position="959"/>
    </location>
</feature>
<evidence type="ECO:0000313" key="4">
    <source>
        <dbReference type="EMBL" id="KAG6624720.1"/>
    </source>
</evidence>
<dbReference type="GO" id="GO:0016787">
    <property type="term" value="F:hydrolase activity"/>
    <property type="evidence" value="ECO:0007669"/>
    <property type="project" value="InterPro"/>
</dbReference>
<dbReference type="Pfam" id="PF00149">
    <property type="entry name" value="Metallophos"/>
    <property type="match status" value="1"/>
</dbReference>
<keyword evidence="2" id="KW-0472">Membrane</keyword>
<feature type="transmembrane region" description="Helical" evidence="2">
    <location>
        <begin position="748"/>
        <end position="769"/>
    </location>
</feature>
<feature type="transmembrane region" description="Helical" evidence="2">
    <location>
        <begin position="201"/>
        <end position="220"/>
    </location>
</feature>
<feature type="transmembrane region" description="Helical" evidence="2">
    <location>
        <begin position="84"/>
        <end position="103"/>
    </location>
</feature>
<feature type="transmembrane region" description="Helical" evidence="2">
    <location>
        <begin position="858"/>
        <end position="886"/>
    </location>
</feature>
<gene>
    <name evidence="4" type="ORF">CIPAW_16G047500</name>
</gene>
<dbReference type="PANTHER" id="PTHR34211">
    <property type="entry name" value="CALCINEURIN-LIKE METALLO-PHOSPHOESTERASE SUPERFAMILY PROTEIN"/>
    <property type="match status" value="1"/>
</dbReference>
<feature type="transmembrane region" description="Helical" evidence="2">
    <location>
        <begin position="666"/>
        <end position="685"/>
    </location>
</feature>
<keyword evidence="2" id="KW-1133">Transmembrane helix</keyword>
<proteinExistence type="predicted"/>
<sequence length="1004" mass="116196">MMMRSKMATTDTYPYQPDQLSHHAVVVAFLSCLFFIPFEIMSALNDHDKDIVWWSMHVCLIGFFYFFRQTLIAEPSYSNFNKWYFSWLFVAAVYHYPSTHWMVAFMRMNLSLFLTTFASSILCLLVFHSIFDGFCYILSRTEIQKWPDIRIILQLSAVVSIACCFFLSECRDERPLEPRNLKDQVCSYWLITTPRVESLSYYYSPLFAILDNYGTIYVIYGKFDKSGSPKVTTDEIYPVYSLWATFIGLYIANYIAAKLSASKEEYEKKKKRNNEQMKPDFSDMVPWYSGTSADLYKTVFDIVVSVNVFLGRFDMRILQAATSVVEGVSTNRRNIQDGVPHEDFLYDVYSEKEELWFDFIADTGDGGNSTYTVARLLAQHSITLRDCNLSLNRGDLLLIGGDIAYPNPSQITYERRLFRPFDYAFQPPPWAEQARMAVNKHPGPPRVYGQVTPYEGPPYEGPRCFLIPGNHDWFDGLHTFMRNICHKSWLGGWFMPQRKSYFALKLPKGWWVFGLDLALQDDIDVYQFEFFSKLAQERVGEKGTVIVMTHQPDWIINWYDKASDSKNNVSDLMCNILKERCKLRIAGDIHHYMHHSVKSGGSDEPAYAPHLLVNGCGGAFLHPTHVFRDFNKSHGVSYKLEKAYPSFEISRRLALKNILNFRKQNWRFDFIGGILYFILVFSMFPQCELGHIFQSDSVFSFLRNCFGTVLNAFIYMLDHSYASLGGSILFLLVAIAFTPSKAPWKTRIAIGSFHFSTHLIVALVIMLVLELSVEMLVRNKLLATSGYHSLYQWYQSVESRYSPLPNVARAFLEQWTFGLYPACIKYLMSAFDVPELMAVTRSNICEKGMESLSRRGAIIYYFSVFLYFWIFSTQTVSLVFGSYLYICINWFNLHYDEAFSSLRIADYKAFTRFHIQSNGDLKVFTLAVDKVPEEWQQDPEWEKESSQTSEELSHRRKVPSQWKAAAPSLDPLATVRIIEEFVISKKDHSPNISETECSQTEEST</sequence>
<feature type="transmembrane region" description="Helical" evidence="2">
    <location>
        <begin position="240"/>
        <end position="261"/>
    </location>
</feature>